<dbReference type="InterPro" id="IPR044607">
    <property type="entry name" value="RKD-like"/>
</dbReference>
<protein>
    <submittedName>
        <fullName evidence="9">Uncharacterized protein AlNc14C21G2215</fullName>
    </submittedName>
</protein>
<evidence type="ECO:0000256" key="4">
    <source>
        <dbReference type="ARBA" id="ARBA00023125"/>
    </source>
</evidence>
<gene>
    <name evidence="9" type="primary">AlNc14C21G2215</name>
    <name evidence="9" type="ORF">ALNC14_025840</name>
</gene>
<sequence>MRINALDSITFSTAADYSSRLYCLMKAHDQVSQKTLERIQKPQVRLQFCKGFLQRKAQLSSISRDIGLSDLRPHFNKPIVQVARELGICTTFLKRICRRCGIKRWPHRQIRSLLRTIDMLKKAQDNTQAVEEKMKYSGQIEQLEIKLKDIINDPDANGKLERVNKSLFHKSMLPRKTLLANQSTNESQPEKNMEAAASLMLSVLGRSFPNDKSDYAFFSDESNYKHDGCNSGLGPLQKERIDLLTRALSL</sequence>
<keyword evidence="3 7" id="KW-0175">Coiled coil</keyword>
<evidence type="ECO:0000256" key="1">
    <source>
        <dbReference type="ARBA" id="ARBA00004049"/>
    </source>
</evidence>
<dbReference type="PANTHER" id="PTHR46373:SF2">
    <property type="entry name" value="RWP-RK DOMAIN-CONTAINING PROTEIN"/>
    <property type="match status" value="1"/>
</dbReference>
<accession>F0W5Q0</accession>
<evidence type="ECO:0000256" key="6">
    <source>
        <dbReference type="ARBA" id="ARBA00023242"/>
    </source>
</evidence>
<evidence type="ECO:0000259" key="8">
    <source>
        <dbReference type="PROSITE" id="PS51519"/>
    </source>
</evidence>
<evidence type="ECO:0000256" key="3">
    <source>
        <dbReference type="ARBA" id="ARBA00023054"/>
    </source>
</evidence>
<dbReference type="PROSITE" id="PS51519">
    <property type="entry name" value="RWP_RK"/>
    <property type="match status" value="1"/>
</dbReference>
<keyword evidence="2" id="KW-0805">Transcription regulation</keyword>
<reference evidence="9" key="2">
    <citation type="submission" date="2011-02" db="EMBL/GenBank/DDBJ databases">
        <authorList>
            <person name="MacLean D."/>
        </authorList>
    </citation>
    <scope>NUCLEOTIDE SEQUENCE</scope>
</reference>
<keyword evidence="6" id="KW-0539">Nucleus</keyword>
<reference evidence="9" key="1">
    <citation type="journal article" date="2011" name="PLoS Biol.">
        <title>Gene gain and loss during evolution of obligate parasitism in the white rust pathogen of Arabidopsis thaliana.</title>
        <authorList>
            <person name="Kemen E."/>
            <person name="Gardiner A."/>
            <person name="Schultz-Larsen T."/>
            <person name="Kemen A.C."/>
            <person name="Balmuth A.L."/>
            <person name="Robert-Seilaniantz A."/>
            <person name="Bailey K."/>
            <person name="Holub E."/>
            <person name="Studholme D.J."/>
            <person name="Maclean D."/>
            <person name="Jones J.D."/>
        </authorList>
    </citation>
    <scope>NUCLEOTIDE SEQUENCE</scope>
</reference>
<dbReference type="GO" id="GO:0003677">
    <property type="term" value="F:DNA binding"/>
    <property type="evidence" value="ECO:0007669"/>
    <property type="project" value="UniProtKB-KW"/>
</dbReference>
<name>F0W5Q0_9STRA</name>
<dbReference type="EMBL" id="FR824066">
    <property type="protein sequence ID" value="CCA16441.1"/>
    <property type="molecule type" value="Genomic_DNA"/>
</dbReference>
<dbReference type="Pfam" id="PF02042">
    <property type="entry name" value="RWP-RK"/>
    <property type="match status" value="1"/>
</dbReference>
<feature type="domain" description="RWP-RK" evidence="8">
    <location>
        <begin position="49"/>
        <end position="133"/>
    </location>
</feature>
<evidence type="ECO:0000256" key="2">
    <source>
        <dbReference type="ARBA" id="ARBA00023015"/>
    </source>
</evidence>
<evidence type="ECO:0000313" key="9">
    <source>
        <dbReference type="EMBL" id="CCA16441.1"/>
    </source>
</evidence>
<dbReference type="InterPro" id="IPR003035">
    <property type="entry name" value="RWP-RK_dom"/>
</dbReference>
<feature type="coiled-coil region" evidence="7">
    <location>
        <begin position="126"/>
        <end position="153"/>
    </location>
</feature>
<evidence type="ECO:0000256" key="7">
    <source>
        <dbReference type="SAM" id="Coils"/>
    </source>
</evidence>
<keyword evidence="5" id="KW-0804">Transcription</keyword>
<proteinExistence type="predicted"/>
<keyword evidence="4" id="KW-0238">DNA-binding</keyword>
<dbReference type="GO" id="GO:0003700">
    <property type="term" value="F:DNA-binding transcription factor activity"/>
    <property type="evidence" value="ECO:0007669"/>
    <property type="project" value="InterPro"/>
</dbReference>
<organism evidence="9">
    <name type="scientific">Albugo laibachii Nc14</name>
    <dbReference type="NCBI Taxonomy" id="890382"/>
    <lineage>
        <taxon>Eukaryota</taxon>
        <taxon>Sar</taxon>
        <taxon>Stramenopiles</taxon>
        <taxon>Oomycota</taxon>
        <taxon>Peronosporomycetes</taxon>
        <taxon>Albuginales</taxon>
        <taxon>Albuginaceae</taxon>
        <taxon>Albugo</taxon>
    </lineage>
</organism>
<comment type="function">
    <text evidence="1">Putative transcription factor.</text>
</comment>
<dbReference type="HOGENOM" id="CLU_1112985_0_0_1"/>
<evidence type="ECO:0000256" key="5">
    <source>
        <dbReference type="ARBA" id="ARBA00023163"/>
    </source>
</evidence>
<dbReference type="AlphaFoldDB" id="F0W5Q0"/>
<dbReference type="PANTHER" id="PTHR46373">
    <property type="entry name" value="PROTEIN RKD4"/>
    <property type="match status" value="1"/>
</dbReference>